<dbReference type="Proteomes" id="UP000075880">
    <property type="component" value="Unassembled WGS sequence"/>
</dbReference>
<name>A0AAG5DB72_ANOAO</name>
<feature type="region of interest" description="Disordered" evidence="1">
    <location>
        <begin position="62"/>
        <end position="88"/>
    </location>
</feature>
<reference evidence="3" key="2">
    <citation type="submission" date="2024-04" db="UniProtKB">
        <authorList>
            <consortium name="EnsemblMetazoa"/>
        </authorList>
    </citation>
    <scope>IDENTIFICATION</scope>
    <source>
        <strain evidence="3">EBRO</strain>
    </source>
</reference>
<keyword evidence="2" id="KW-0812">Transmembrane</keyword>
<evidence type="ECO:0000256" key="2">
    <source>
        <dbReference type="SAM" id="Phobius"/>
    </source>
</evidence>
<organism evidence="3 4">
    <name type="scientific">Anopheles atroparvus</name>
    <name type="common">European mosquito</name>
    <dbReference type="NCBI Taxonomy" id="41427"/>
    <lineage>
        <taxon>Eukaryota</taxon>
        <taxon>Metazoa</taxon>
        <taxon>Ecdysozoa</taxon>
        <taxon>Arthropoda</taxon>
        <taxon>Hexapoda</taxon>
        <taxon>Insecta</taxon>
        <taxon>Pterygota</taxon>
        <taxon>Neoptera</taxon>
        <taxon>Endopterygota</taxon>
        <taxon>Diptera</taxon>
        <taxon>Nematocera</taxon>
        <taxon>Culicoidea</taxon>
        <taxon>Culicidae</taxon>
        <taxon>Anophelinae</taxon>
        <taxon>Anopheles</taxon>
    </lineage>
</organism>
<dbReference type="EnsemblMetazoa" id="ENSAATROPT008909">
    <property type="protein sequence ID" value="ENSAATROPP008044"/>
    <property type="gene ID" value="ENSAATROPG007261"/>
</dbReference>
<accession>A0AAG5DB72</accession>
<sequence length="265" mass="29903">PSDSERVYALPLIAPTTTKTTTTGQQQIFTCVALFFCVCRRKQAPSARRVCSSPNRQISATRLPSLPQAGGRSCWQRKKKEKPRTTEQGALIRARPRTILVPAARRPASIHAPTVRRCGCEVFLVFFVVLFCFVCVGRSCLRRRGTSNNNSACEDRRAFVTAPEKRIPCPARFLTALCPVSTEGTRVFVCLIDLQHKKGRRNHTKSLEFDQPFLVSFFGHVFGRNCVSTAWRAFRFVSAKQQTGNYMIGNTHHTETKNDHKEINK</sequence>
<reference evidence="4" key="1">
    <citation type="submission" date="2021-09" db="EMBL/GenBank/DDBJ databases">
        <authorList>
            <consortium name="Infravec"/>
            <person name="Campbell I L."/>
            <person name="Maslen G."/>
            <person name="Yates A."/>
        </authorList>
    </citation>
    <scope>NUCLEOTIDE SEQUENCE [LARGE SCALE GENOMIC DNA]</scope>
    <source>
        <strain evidence="4">Infravec2 EBRE</strain>
    </source>
</reference>
<keyword evidence="2" id="KW-0472">Membrane</keyword>
<dbReference type="EnsemblMetazoa" id="ENSAATROPT008915">
    <property type="protein sequence ID" value="ENSAATROPP008050"/>
    <property type="gene ID" value="ENSAATROPG007261"/>
</dbReference>
<protein>
    <submittedName>
        <fullName evidence="3">Uncharacterized protein</fullName>
    </submittedName>
</protein>
<keyword evidence="2" id="KW-1133">Transmembrane helix</keyword>
<evidence type="ECO:0000313" key="3">
    <source>
        <dbReference type="EnsemblMetazoa" id="ENSAATROPP008044"/>
    </source>
</evidence>
<feature type="transmembrane region" description="Helical" evidence="2">
    <location>
        <begin position="122"/>
        <end position="141"/>
    </location>
</feature>
<proteinExistence type="predicted"/>
<evidence type="ECO:0000256" key="1">
    <source>
        <dbReference type="SAM" id="MobiDB-lite"/>
    </source>
</evidence>
<dbReference type="AlphaFoldDB" id="A0AAG5DB72"/>
<evidence type="ECO:0000313" key="4">
    <source>
        <dbReference type="Proteomes" id="UP000075880"/>
    </source>
</evidence>
<keyword evidence="4" id="KW-1185">Reference proteome</keyword>